<dbReference type="SMART" id="SM00184">
    <property type="entry name" value="RING"/>
    <property type="match status" value="1"/>
</dbReference>
<dbReference type="EC" id="2.3.2.27" evidence="2"/>
<dbReference type="InterPro" id="IPR001841">
    <property type="entry name" value="Znf_RING"/>
</dbReference>
<dbReference type="SUPFAM" id="SSF57850">
    <property type="entry name" value="RING/U-box"/>
    <property type="match status" value="1"/>
</dbReference>
<comment type="catalytic activity">
    <reaction evidence="1">
        <text>S-ubiquitinyl-[E2 ubiquitin-conjugating enzyme]-L-cysteine + [acceptor protein]-L-lysine = [E2 ubiquitin-conjugating enzyme]-L-cysteine + N(6)-ubiquitinyl-[acceptor protein]-L-lysine.</text>
        <dbReference type="EC" id="2.3.2.27"/>
    </reaction>
</comment>
<dbReference type="EMBL" id="NKQK01000023">
    <property type="protein sequence ID" value="PSR96536.1"/>
    <property type="molecule type" value="Genomic_DNA"/>
</dbReference>
<protein>
    <recommendedName>
        <fullName evidence="2">RING-type E3 ubiquitin transferase</fullName>
        <ecNumber evidence="2">2.3.2.27</ecNumber>
    </recommendedName>
</protein>
<dbReference type="InterPro" id="IPR045191">
    <property type="entry name" value="MBR1/2-like"/>
</dbReference>
<gene>
    <name evidence="11" type="ORF">CEY00_Acc26588</name>
</gene>
<evidence type="ECO:0000256" key="8">
    <source>
        <dbReference type="PROSITE-ProRule" id="PRU00175"/>
    </source>
</evidence>
<evidence type="ECO:0000256" key="3">
    <source>
        <dbReference type="ARBA" id="ARBA00022679"/>
    </source>
</evidence>
<evidence type="ECO:0000259" key="10">
    <source>
        <dbReference type="PROSITE" id="PS50089"/>
    </source>
</evidence>
<dbReference type="OrthoDB" id="8062037at2759"/>
<feature type="compositionally biased region" description="Low complexity" evidence="9">
    <location>
        <begin position="117"/>
        <end position="127"/>
    </location>
</feature>
<dbReference type="Gramene" id="PSR96536">
    <property type="protein sequence ID" value="PSR96536"/>
    <property type="gene ID" value="CEY00_Acc26588"/>
</dbReference>
<organism evidence="11 12">
    <name type="scientific">Actinidia chinensis var. chinensis</name>
    <name type="common">Chinese soft-hair kiwi</name>
    <dbReference type="NCBI Taxonomy" id="1590841"/>
    <lineage>
        <taxon>Eukaryota</taxon>
        <taxon>Viridiplantae</taxon>
        <taxon>Streptophyta</taxon>
        <taxon>Embryophyta</taxon>
        <taxon>Tracheophyta</taxon>
        <taxon>Spermatophyta</taxon>
        <taxon>Magnoliopsida</taxon>
        <taxon>eudicotyledons</taxon>
        <taxon>Gunneridae</taxon>
        <taxon>Pentapetalae</taxon>
        <taxon>asterids</taxon>
        <taxon>Ericales</taxon>
        <taxon>Actinidiaceae</taxon>
        <taxon>Actinidia</taxon>
    </lineage>
</organism>
<sequence>MPIIVPDSSTTAETIRYRRPRNQPTSDTDPDPPQMPSIPQFTGCKSSISSLLLSNPITATPKKKNFASGSFRGLGCAASPQVSVPAAIRTSATWEEKKVRKKTKKKKSPSQALAMASSNNSHNPSSSVVVPDVWCGPGIGFTTDAASVDCVVSRRPVSGRPKVDGDKMNQRERGSCSTRRMMKPESMASLDSDYSLGMRHSGLDVFGARYRHVRHRSPDGLAEIMMLQNSLMMGGRPDGFDRYRDWRLDVDNMSYEELLELGDKIGYVNTGLKEDEIVHCLRETKLLDDLFSPFATEMERKCSICQEDYEADDEMGKLECGHFYHIDCIKQWLARKNICPICKTVAAAQQ</sequence>
<dbReference type="Pfam" id="PF13639">
    <property type="entry name" value="zf-RING_2"/>
    <property type="match status" value="1"/>
</dbReference>
<dbReference type="PANTHER" id="PTHR22937">
    <property type="entry name" value="E3 UBIQUITIN-PROTEIN LIGASE RNF165"/>
    <property type="match status" value="1"/>
</dbReference>
<dbReference type="GO" id="GO:0061630">
    <property type="term" value="F:ubiquitin protein ligase activity"/>
    <property type="evidence" value="ECO:0007669"/>
    <property type="project" value="UniProtKB-EC"/>
</dbReference>
<dbReference type="FunCoup" id="A0A2R6PU01">
    <property type="interactions" value="1323"/>
</dbReference>
<feature type="region of interest" description="Disordered" evidence="9">
    <location>
        <begin position="157"/>
        <end position="180"/>
    </location>
</feature>
<evidence type="ECO:0000313" key="11">
    <source>
        <dbReference type="EMBL" id="PSR96536.1"/>
    </source>
</evidence>
<feature type="region of interest" description="Disordered" evidence="9">
    <location>
        <begin position="1"/>
        <end position="43"/>
    </location>
</feature>
<keyword evidence="3" id="KW-0808">Transferase</keyword>
<keyword evidence="12" id="KW-1185">Reference proteome</keyword>
<evidence type="ECO:0000256" key="5">
    <source>
        <dbReference type="ARBA" id="ARBA00022771"/>
    </source>
</evidence>
<dbReference type="InterPro" id="IPR013083">
    <property type="entry name" value="Znf_RING/FYVE/PHD"/>
</dbReference>
<dbReference type="Gene3D" id="3.30.40.10">
    <property type="entry name" value="Zinc/RING finger domain, C3HC4 (zinc finger)"/>
    <property type="match status" value="1"/>
</dbReference>
<evidence type="ECO:0000256" key="6">
    <source>
        <dbReference type="ARBA" id="ARBA00022786"/>
    </source>
</evidence>
<keyword evidence="5 8" id="KW-0863">Zinc-finger</keyword>
<dbReference type="PANTHER" id="PTHR22937:SF122">
    <property type="entry name" value="RING-TYPE E3 UBIQUITIN TRANSFERASE"/>
    <property type="match status" value="1"/>
</dbReference>
<evidence type="ECO:0000256" key="4">
    <source>
        <dbReference type="ARBA" id="ARBA00022723"/>
    </source>
</evidence>
<evidence type="ECO:0000256" key="9">
    <source>
        <dbReference type="SAM" id="MobiDB-lite"/>
    </source>
</evidence>
<feature type="compositionally biased region" description="Basic residues" evidence="9">
    <location>
        <begin position="99"/>
        <end position="108"/>
    </location>
</feature>
<dbReference type="STRING" id="1590841.A0A2R6PU01"/>
<dbReference type="PROSITE" id="PS50089">
    <property type="entry name" value="ZF_RING_2"/>
    <property type="match status" value="1"/>
</dbReference>
<keyword evidence="6" id="KW-0833">Ubl conjugation pathway</keyword>
<reference evidence="11 12" key="1">
    <citation type="submission" date="2017-07" db="EMBL/GenBank/DDBJ databases">
        <title>An improved, manually edited Actinidia chinensis var. chinensis (kiwifruit) genome highlights the challenges associated with draft genomes and gene prediction in plants.</title>
        <authorList>
            <person name="Pilkington S."/>
            <person name="Crowhurst R."/>
            <person name="Hilario E."/>
            <person name="Nardozza S."/>
            <person name="Fraser L."/>
            <person name="Peng Y."/>
            <person name="Gunaseelan K."/>
            <person name="Simpson R."/>
            <person name="Tahir J."/>
            <person name="Deroles S."/>
            <person name="Templeton K."/>
            <person name="Luo Z."/>
            <person name="Davy M."/>
            <person name="Cheng C."/>
            <person name="Mcneilage M."/>
            <person name="Scaglione D."/>
            <person name="Liu Y."/>
            <person name="Zhang Q."/>
            <person name="Datson P."/>
            <person name="De Silva N."/>
            <person name="Gardiner S."/>
            <person name="Bassett H."/>
            <person name="Chagne D."/>
            <person name="Mccallum J."/>
            <person name="Dzierzon H."/>
            <person name="Deng C."/>
            <person name="Wang Y.-Y."/>
            <person name="Barron N."/>
            <person name="Manako K."/>
            <person name="Bowen J."/>
            <person name="Foster T."/>
            <person name="Erridge Z."/>
            <person name="Tiffin H."/>
            <person name="Waite C."/>
            <person name="Davies K."/>
            <person name="Grierson E."/>
            <person name="Laing W."/>
            <person name="Kirk R."/>
            <person name="Chen X."/>
            <person name="Wood M."/>
            <person name="Montefiori M."/>
            <person name="Brummell D."/>
            <person name="Schwinn K."/>
            <person name="Catanach A."/>
            <person name="Fullerton C."/>
            <person name="Li D."/>
            <person name="Meiyalaghan S."/>
            <person name="Nieuwenhuizen N."/>
            <person name="Read N."/>
            <person name="Prakash R."/>
            <person name="Hunter D."/>
            <person name="Zhang H."/>
            <person name="Mckenzie M."/>
            <person name="Knabel M."/>
            <person name="Harris A."/>
            <person name="Allan A."/>
            <person name="Chen A."/>
            <person name="Janssen B."/>
            <person name="Plunkett B."/>
            <person name="Dwamena C."/>
            <person name="Voogd C."/>
            <person name="Leif D."/>
            <person name="Lafferty D."/>
            <person name="Souleyre E."/>
            <person name="Varkonyi-Gasic E."/>
            <person name="Gambi F."/>
            <person name="Hanley J."/>
            <person name="Yao J.-L."/>
            <person name="Cheung J."/>
            <person name="David K."/>
            <person name="Warren B."/>
            <person name="Marsh K."/>
            <person name="Snowden K."/>
            <person name="Lin-Wang K."/>
            <person name="Brian L."/>
            <person name="Martinez-Sanchez M."/>
            <person name="Wang M."/>
            <person name="Ileperuma N."/>
            <person name="Macnee N."/>
            <person name="Campin R."/>
            <person name="Mcatee P."/>
            <person name="Drummond R."/>
            <person name="Espley R."/>
            <person name="Ireland H."/>
            <person name="Wu R."/>
            <person name="Atkinson R."/>
            <person name="Karunairetnam S."/>
            <person name="Bulley S."/>
            <person name="Chunkath S."/>
            <person name="Hanley Z."/>
            <person name="Storey R."/>
            <person name="Thrimawithana A."/>
            <person name="Thomson S."/>
            <person name="David C."/>
            <person name="Testolin R."/>
        </authorList>
    </citation>
    <scope>NUCLEOTIDE SEQUENCE [LARGE SCALE GENOMIC DNA]</scope>
    <source>
        <strain evidence="12">cv. Red5</strain>
        <tissue evidence="11">Young leaf</tissue>
    </source>
</reference>
<comment type="caution">
    <text evidence="11">The sequence shown here is derived from an EMBL/GenBank/DDBJ whole genome shotgun (WGS) entry which is preliminary data.</text>
</comment>
<feature type="compositionally biased region" description="Basic and acidic residues" evidence="9">
    <location>
        <begin position="161"/>
        <end position="174"/>
    </location>
</feature>
<dbReference type="InParanoid" id="A0A2R6PU01"/>
<name>A0A2R6PU01_ACTCC</name>
<accession>A0A2R6PU01</accession>
<dbReference type="AlphaFoldDB" id="A0A2R6PU01"/>
<evidence type="ECO:0000256" key="2">
    <source>
        <dbReference type="ARBA" id="ARBA00012483"/>
    </source>
</evidence>
<keyword evidence="7" id="KW-0862">Zinc</keyword>
<feature type="domain" description="RING-type" evidence="10">
    <location>
        <begin position="302"/>
        <end position="343"/>
    </location>
</feature>
<evidence type="ECO:0000256" key="1">
    <source>
        <dbReference type="ARBA" id="ARBA00000900"/>
    </source>
</evidence>
<evidence type="ECO:0000313" key="12">
    <source>
        <dbReference type="Proteomes" id="UP000241394"/>
    </source>
</evidence>
<dbReference type="OMA" id="WDDTSKH"/>
<reference evidence="12" key="2">
    <citation type="journal article" date="2018" name="BMC Genomics">
        <title>A manually annotated Actinidia chinensis var. chinensis (kiwifruit) genome highlights the challenges associated with draft genomes and gene prediction in plants.</title>
        <authorList>
            <person name="Pilkington S.M."/>
            <person name="Crowhurst R."/>
            <person name="Hilario E."/>
            <person name="Nardozza S."/>
            <person name="Fraser L."/>
            <person name="Peng Y."/>
            <person name="Gunaseelan K."/>
            <person name="Simpson R."/>
            <person name="Tahir J."/>
            <person name="Deroles S.C."/>
            <person name="Templeton K."/>
            <person name="Luo Z."/>
            <person name="Davy M."/>
            <person name="Cheng C."/>
            <person name="McNeilage M."/>
            <person name="Scaglione D."/>
            <person name="Liu Y."/>
            <person name="Zhang Q."/>
            <person name="Datson P."/>
            <person name="De Silva N."/>
            <person name="Gardiner S.E."/>
            <person name="Bassett H."/>
            <person name="Chagne D."/>
            <person name="McCallum J."/>
            <person name="Dzierzon H."/>
            <person name="Deng C."/>
            <person name="Wang Y.Y."/>
            <person name="Barron L."/>
            <person name="Manako K."/>
            <person name="Bowen J."/>
            <person name="Foster T.M."/>
            <person name="Erridge Z.A."/>
            <person name="Tiffin H."/>
            <person name="Waite C.N."/>
            <person name="Davies K.M."/>
            <person name="Grierson E.P."/>
            <person name="Laing W.A."/>
            <person name="Kirk R."/>
            <person name="Chen X."/>
            <person name="Wood M."/>
            <person name="Montefiori M."/>
            <person name="Brummell D.A."/>
            <person name="Schwinn K.E."/>
            <person name="Catanach A."/>
            <person name="Fullerton C."/>
            <person name="Li D."/>
            <person name="Meiyalaghan S."/>
            <person name="Nieuwenhuizen N."/>
            <person name="Read N."/>
            <person name="Prakash R."/>
            <person name="Hunter D."/>
            <person name="Zhang H."/>
            <person name="McKenzie M."/>
            <person name="Knabel M."/>
            <person name="Harris A."/>
            <person name="Allan A.C."/>
            <person name="Gleave A."/>
            <person name="Chen A."/>
            <person name="Janssen B.J."/>
            <person name="Plunkett B."/>
            <person name="Ampomah-Dwamena C."/>
            <person name="Voogd C."/>
            <person name="Leif D."/>
            <person name="Lafferty D."/>
            <person name="Souleyre E.J.F."/>
            <person name="Varkonyi-Gasic E."/>
            <person name="Gambi F."/>
            <person name="Hanley J."/>
            <person name="Yao J.L."/>
            <person name="Cheung J."/>
            <person name="David K.M."/>
            <person name="Warren B."/>
            <person name="Marsh K."/>
            <person name="Snowden K.C."/>
            <person name="Lin-Wang K."/>
            <person name="Brian L."/>
            <person name="Martinez-Sanchez M."/>
            <person name="Wang M."/>
            <person name="Ileperuma N."/>
            <person name="Macnee N."/>
            <person name="Campin R."/>
            <person name="McAtee P."/>
            <person name="Drummond R.S.M."/>
            <person name="Espley R.V."/>
            <person name="Ireland H.S."/>
            <person name="Wu R."/>
            <person name="Atkinson R.G."/>
            <person name="Karunairetnam S."/>
            <person name="Bulley S."/>
            <person name="Chunkath S."/>
            <person name="Hanley Z."/>
            <person name="Storey R."/>
            <person name="Thrimawithana A.H."/>
            <person name="Thomson S."/>
            <person name="David C."/>
            <person name="Testolin R."/>
            <person name="Huang H."/>
            <person name="Hellens R.P."/>
            <person name="Schaffer R.J."/>
        </authorList>
    </citation>
    <scope>NUCLEOTIDE SEQUENCE [LARGE SCALE GENOMIC DNA]</scope>
    <source>
        <strain evidence="12">cv. Red5</strain>
    </source>
</reference>
<evidence type="ECO:0000256" key="7">
    <source>
        <dbReference type="ARBA" id="ARBA00022833"/>
    </source>
</evidence>
<dbReference type="Proteomes" id="UP000241394">
    <property type="component" value="Chromosome LG23"/>
</dbReference>
<keyword evidence="4" id="KW-0479">Metal-binding</keyword>
<dbReference type="GO" id="GO:0008270">
    <property type="term" value="F:zinc ion binding"/>
    <property type="evidence" value="ECO:0007669"/>
    <property type="project" value="UniProtKB-KW"/>
</dbReference>
<proteinExistence type="predicted"/>
<feature type="region of interest" description="Disordered" evidence="9">
    <location>
        <begin position="94"/>
        <end position="127"/>
    </location>
</feature>